<dbReference type="EMBL" id="RJTM01000083">
    <property type="protein sequence ID" value="RNL86294.1"/>
    <property type="molecule type" value="Genomic_DNA"/>
</dbReference>
<evidence type="ECO:0000313" key="4">
    <source>
        <dbReference type="Proteomes" id="UP000267469"/>
    </source>
</evidence>
<feature type="transmembrane region" description="Helical" evidence="1">
    <location>
        <begin position="54"/>
        <end position="76"/>
    </location>
</feature>
<comment type="caution">
    <text evidence="3">The sequence shown here is derived from an EMBL/GenBank/DDBJ whole genome shotgun (WGS) entry which is preliminary data.</text>
</comment>
<proteinExistence type="predicted"/>
<dbReference type="Proteomes" id="UP000267469">
    <property type="component" value="Unassembled WGS sequence"/>
</dbReference>
<accession>A0A3N0EEN3</accession>
<feature type="domain" description="Signal transduction histidine kinase internal region" evidence="2">
    <location>
        <begin position="176"/>
        <end position="255"/>
    </location>
</feature>
<dbReference type="PANTHER" id="PTHR34220:SF7">
    <property type="entry name" value="SENSOR HISTIDINE KINASE YPDA"/>
    <property type="match status" value="1"/>
</dbReference>
<dbReference type="AlphaFoldDB" id="A0A3N0EEN3"/>
<sequence length="361" mass="41901">MLSRLNDKISLNEKSSLKLHFIFWSVIFIFNLSTHLFIEKPDSVSGAYTIGQKALILLFHLSAVIVTCYFIVLRVLPLLSRKNQIGRAVLEMVIGIYLICILSRSSIVYGLEPMLGRNFVEQETLFEIAFDIDILIQHYLPGIITGSVPFFLAYLLVDRYQIQQKHMQAEKDKRAAELYVLKSQLNPHFLFNTLNNIYSLTIQHSHLASKSIEKLSYILDYTLYRCNDDFVSLEKEYELLNNYIQLEKIRYNDRLEIQTDFYYDCSYKIAPLLLLAVVENMFKHGVEKTTGIAILQIKLNATNKNLLLETKNTFDQSESDAQGIGLNNVQQQLQLLYPGRHHMTIEKMNNIFILKLQMQLQ</sequence>
<keyword evidence="1" id="KW-0472">Membrane</keyword>
<evidence type="ECO:0000256" key="1">
    <source>
        <dbReference type="SAM" id="Phobius"/>
    </source>
</evidence>
<keyword evidence="3" id="KW-0808">Transferase</keyword>
<evidence type="ECO:0000313" key="3">
    <source>
        <dbReference type="EMBL" id="RNL86294.1"/>
    </source>
</evidence>
<evidence type="ECO:0000259" key="2">
    <source>
        <dbReference type="Pfam" id="PF06580"/>
    </source>
</evidence>
<dbReference type="InterPro" id="IPR010559">
    <property type="entry name" value="Sig_transdc_His_kin_internal"/>
</dbReference>
<feature type="transmembrane region" description="Helical" evidence="1">
    <location>
        <begin position="88"/>
        <end position="111"/>
    </location>
</feature>
<dbReference type="GO" id="GO:0016020">
    <property type="term" value="C:membrane"/>
    <property type="evidence" value="ECO:0007669"/>
    <property type="project" value="InterPro"/>
</dbReference>
<keyword evidence="1" id="KW-0812">Transmembrane</keyword>
<name>A0A3N0EEN3_SINP1</name>
<protein>
    <submittedName>
        <fullName evidence="3">Histidine kinase</fullName>
    </submittedName>
</protein>
<organism evidence="3 4">
    <name type="scientific">Sinomicrobium pectinilyticum</name>
    <dbReference type="NCBI Taxonomy" id="1084421"/>
    <lineage>
        <taxon>Bacteria</taxon>
        <taxon>Pseudomonadati</taxon>
        <taxon>Bacteroidota</taxon>
        <taxon>Flavobacteriia</taxon>
        <taxon>Flavobacteriales</taxon>
        <taxon>Flavobacteriaceae</taxon>
        <taxon>Sinomicrobium</taxon>
    </lineage>
</organism>
<keyword evidence="3" id="KW-0418">Kinase</keyword>
<dbReference type="Pfam" id="PF06580">
    <property type="entry name" value="His_kinase"/>
    <property type="match status" value="1"/>
</dbReference>
<keyword evidence="1" id="KW-1133">Transmembrane helix</keyword>
<dbReference type="InterPro" id="IPR050640">
    <property type="entry name" value="Bact_2-comp_sensor_kinase"/>
</dbReference>
<feature type="transmembrane region" description="Helical" evidence="1">
    <location>
        <begin position="139"/>
        <end position="157"/>
    </location>
</feature>
<keyword evidence="4" id="KW-1185">Reference proteome</keyword>
<dbReference type="PANTHER" id="PTHR34220">
    <property type="entry name" value="SENSOR HISTIDINE KINASE YPDA"/>
    <property type="match status" value="1"/>
</dbReference>
<gene>
    <name evidence="3" type="ORF">ED312_11525</name>
</gene>
<dbReference type="GO" id="GO:0000155">
    <property type="term" value="F:phosphorelay sensor kinase activity"/>
    <property type="evidence" value="ECO:0007669"/>
    <property type="project" value="InterPro"/>
</dbReference>
<reference evidence="3 4" key="1">
    <citation type="submission" date="2018-10" db="EMBL/GenBank/DDBJ databases">
        <title>Sinomicrobium pectinilyticum sp. nov., a pectinase-producing bacterium isolated from alkaline and saline soil, and emended description of the genus Sinomicrobium.</title>
        <authorList>
            <person name="Cheng B."/>
            <person name="Li C."/>
            <person name="Lai Q."/>
            <person name="Du M."/>
            <person name="Shao Z."/>
            <person name="Xu P."/>
            <person name="Yang C."/>
        </authorList>
    </citation>
    <scope>NUCLEOTIDE SEQUENCE [LARGE SCALE GENOMIC DNA]</scope>
    <source>
        <strain evidence="3 4">5DNS001</strain>
    </source>
</reference>
<feature type="transmembrane region" description="Helical" evidence="1">
    <location>
        <begin position="21"/>
        <end position="38"/>
    </location>
</feature>